<protein>
    <recommendedName>
        <fullName evidence="5">HTH CENPB-type domain-containing protein</fullName>
    </recommendedName>
</protein>
<evidence type="ECO:0000256" key="3">
    <source>
        <dbReference type="ARBA" id="ARBA00023242"/>
    </source>
</evidence>
<name>A0A7R9BNM0_9CRUS</name>
<evidence type="ECO:0000259" key="5">
    <source>
        <dbReference type="PROSITE" id="PS51253"/>
    </source>
</evidence>
<dbReference type="InterPro" id="IPR009057">
    <property type="entry name" value="Homeodomain-like_sf"/>
</dbReference>
<keyword evidence="3" id="KW-0539">Nucleus</keyword>
<dbReference type="InterPro" id="IPR050863">
    <property type="entry name" value="CenT-Element_Derived"/>
</dbReference>
<evidence type="ECO:0000256" key="2">
    <source>
        <dbReference type="ARBA" id="ARBA00023125"/>
    </source>
</evidence>
<dbReference type="EMBL" id="OA883056">
    <property type="protein sequence ID" value="CAD7277817.1"/>
    <property type="molecule type" value="Genomic_DNA"/>
</dbReference>
<evidence type="ECO:0000256" key="1">
    <source>
        <dbReference type="ARBA" id="ARBA00004123"/>
    </source>
</evidence>
<evidence type="ECO:0000256" key="4">
    <source>
        <dbReference type="SAM" id="MobiDB-lite"/>
    </source>
</evidence>
<comment type="subcellular location">
    <subcellularLocation>
        <location evidence="1">Nucleus</location>
    </subcellularLocation>
</comment>
<dbReference type="PANTHER" id="PTHR19303:SF26">
    <property type="entry name" value="TIGGER TRANSPOSABLE ELEMENT-DERIVED PROTEIN 1"/>
    <property type="match status" value="1"/>
</dbReference>
<sequence length="338" mass="37897">MKSAKSAYNMPNSSGKKRKLFTLEEKKVIIQRLLGGERQVDLAKEYGLNKSSINTMWSTREKILGACETAAKGASRIPSKTQRHPVLDELEKLLLIWIEDMQMRGDPVSGEHICRKARNIYEELIKEYPDGEAVANEEEEDGHEEENKGFKASHGWLHRFQRRTGIKNVKMTGEGGSADQQEAAKFCHTLQDVIDEGLVLEDTEDPSVEELREMAAEKAEDAKQRELTKPQQVISDEKCSIKSAAIRDILGKWKEVQDFFIQHHPNKVEAHQAVDVVESVCGRYFHDLLKSKEKQTTIYRFFSPEKAGPSGVQAGPSGGQAGASGVKKRAIDDESDSD</sequence>
<dbReference type="SUPFAM" id="SSF46689">
    <property type="entry name" value="Homeodomain-like"/>
    <property type="match status" value="2"/>
</dbReference>
<dbReference type="InterPro" id="IPR007889">
    <property type="entry name" value="HTH_Psq"/>
</dbReference>
<organism evidence="6">
    <name type="scientific">Notodromas monacha</name>
    <dbReference type="NCBI Taxonomy" id="399045"/>
    <lineage>
        <taxon>Eukaryota</taxon>
        <taxon>Metazoa</taxon>
        <taxon>Ecdysozoa</taxon>
        <taxon>Arthropoda</taxon>
        <taxon>Crustacea</taxon>
        <taxon>Oligostraca</taxon>
        <taxon>Ostracoda</taxon>
        <taxon>Podocopa</taxon>
        <taxon>Podocopida</taxon>
        <taxon>Cypridocopina</taxon>
        <taxon>Cypridoidea</taxon>
        <taxon>Cyprididae</taxon>
        <taxon>Notodromas</taxon>
    </lineage>
</organism>
<dbReference type="SMART" id="SM00674">
    <property type="entry name" value="CENPB"/>
    <property type="match status" value="1"/>
</dbReference>
<dbReference type="Proteomes" id="UP000678499">
    <property type="component" value="Unassembled WGS sequence"/>
</dbReference>
<dbReference type="GO" id="GO:0003677">
    <property type="term" value="F:DNA binding"/>
    <property type="evidence" value="ECO:0007669"/>
    <property type="project" value="UniProtKB-KW"/>
</dbReference>
<dbReference type="PANTHER" id="PTHR19303">
    <property type="entry name" value="TRANSPOSON"/>
    <property type="match status" value="1"/>
</dbReference>
<feature type="region of interest" description="Disordered" evidence="4">
    <location>
        <begin position="302"/>
        <end position="338"/>
    </location>
</feature>
<dbReference type="Pfam" id="PF04218">
    <property type="entry name" value="CENP-B_N"/>
    <property type="match status" value="1"/>
</dbReference>
<evidence type="ECO:0000313" key="7">
    <source>
        <dbReference type="Proteomes" id="UP000678499"/>
    </source>
</evidence>
<feature type="domain" description="HTH CENPB-type" evidence="5">
    <location>
        <begin position="78"/>
        <end position="170"/>
    </location>
</feature>
<gene>
    <name evidence="6" type="ORF">NMOB1V02_LOCUS5540</name>
</gene>
<dbReference type="Gene3D" id="1.10.10.60">
    <property type="entry name" value="Homeodomain-like"/>
    <property type="match status" value="2"/>
</dbReference>
<dbReference type="GO" id="GO:0005634">
    <property type="term" value="C:nucleus"/>
    <property type="evidence" value="ECO:0007669"/>
    <property type="project" value="UniProtKB-SubCell"/>
</dbReference>
<dbReference type="AlphaFoldDB" id="A0A7R9BNM0"/>
<evidence type="ECO:0000313" key="6">
    <source>
        <dbReference type="EMBL" id="CAD7277817.1"/>
    </source>
</evidence>
<dbReference type="EMBL" id="CAJPEX010001019">
    <property type="protein sequence ID" value="CAG0917969.1"/>
    <property type="molecule type" value="Genomic_DNA"/>
</dbReference>
<accession>A0A7R9BNM0</accession>
<dbReference type="Pfam" id="PF03221">
    <property type="entry name" value="HTH_Tnp_Tc5"/>
    <property type="match status" value="1"/>
</dbReference>
<dbReference type="PROSITE" id="PS51253">
    <property type="entry name" value="HTH_CENPB"/>
    <property type="match status" value="1"/>
</dbReference>
<dbReference type="OrthoDB" id="6379347at2759"/>
<reference evidence="6" key="1">
    <citation type="submission" date="2020-11" db="EMBL/GenBank/DDBJ databases">
        <authorList>
            <person name="Tran Van P."/>
        </authorList>
    </citation>
    <scope>NUCLEOTIDE SEQUENCE</scope>
</reference>
<keyword evidence="7" id="KW-1185">Reference proteome</keyword>
<keyword evidence="2" id="KW-0238">DNA-binding</keyword>
<dbReference type="InterPro" id="IPR006600">
    <property type="entry name" value="HTH_CenpB_DNA-bd_dom"/>
</dbReference>
<proteinExistence type="predicted"/>